<dbReference type="InterPro" id="IPR003195">
    <property type="entry name" value="TFIID_TAF13"/>
</dbReference>
<evidence type="ECO:0000256" key="3">
    <source>
        <dbReference type="ARBA" id="ARBA00023163"/>
    </source>
</evidence>
<evidence type="ECO:0000256" key="4">
    <source>
        <dbReference type="ARBA" id="ARBA00023242"/>
    </source>
</evidence>
<dbReference type="GO" id="GO:0003713">
    <property type="term" value="F:transcription coactivator activity"/>
    <property type="evidence" value="ECO:0007669"/>
    <property type="project" value="TreeGrafter"/>
</dbReference>
<dbReference type="WBParaSite" id="jg17067.2">
    <property type="protein sequence ID" value="jg17067.2"/>
    <property type="gene ID" value="jg17067"/>
</dbReference>
<dbReference type="GO" id="GO:0005634">
    <property type="term" value="C:nucleus"/>
    <property type="evidence" value="ECO:0007669"/>
    <property type="project" value="UniProtKB-SubCell"/>
</dbReference>
<keyword evidence="2" id="KW-0805">Transcription regulation</keyword>
<evidence type="ECO:0000256" key="2">
    <source>
        <dbReference type="ARBA" id="ARBA00023015"/>
    </source>
</evidence>
<dbReference type="GO" id="GO:0006366">
    <property type="term" value="P:transcription by RNA polymerase II"/>
    <property type="evidence" value="ECO:0007669"/>
    <property type="project" value="InterPro"/>
</dbReference>
<dbReference type="Proteomes" id="UP000887574">
    <property type="component" value="Unplaced"/>
</dbReference>
<name>A0A915D960_9BILA</name>
<protein>
    <submittedName>
        <fullName evidence="6">Uncharacterized protein</fullName>
    </submittedName>
</protein>
<evidence type="ECO:0000256" key="1">
    <source>
        <dbReference type="ARBA" id="ARBA00004123"/>
    </source>
</evidence>
<reference evidence="6" key="1">
    <citation type="submission" date="2022-11" db="UniProtKB">
        <authorList>
            <consortium name="WormBaseParasite"/>
        </authorList>
    </citation>
    <scope>IDENTIFICATION</scope>
</reference>
<dbReference type="Pfam" id="PF02269">
    <property type="entry name" value="TFIID-18kDa"/>
    <property type="match status" value="1"/>
</dbReference>
<accession>A0A915D960</accession>
<proteinExistence type="predicted"/>
<dbReference type="PANTHER" id="PTHR11380:SF16">
    <property type="entry name" value="TRANSCRIPTION INITIATION PROTEIN SPT3 HOMOLOG"/>
    <property type="match status" value="1"/>
</dbReference>
<keyword evidence="4" id="KW-0539">Nucleus</keyword>
<dbReference type="PANTHER" id="PTHR11380">
    <property type="entry name" value="TRANSCRIPTION INITIATION FACTOR TFIID/SUPT3-RELATED"/>
    <property type="match status" value="1"/>
</dbReference>
<evidence type="ECO:0000313" key="6">
    <source>
        <dbReference type="WBParaSite" id="jg17067.2"/>
    </source>
</evidence>
<evidence type="ECO:0000313" key="5">
    <source>
        <dbReference type="Proteomes" id="UP000887574"/>
    </source>
</evidence>
<comment type="subcellular location">
    <subcellularLocation>
        <location evidence="1">Nucleus</location>
    </subcellularLocation>
</comment>
<dbReference type="AlphaFoldDB" id="A0A915D960"/>
<keyword evidence="3" id="KW-0804">Transcription</keyword>
<sequence length="232" mass="26928">MIATKMHKNYQPEDISSIESCSGQTDYYSEQPDYPISAIIRNRDSDEPLECCRKFMLELVHQQMRKLILNAEDVARARNQSTIGYVEILFAFRRHPVFIKRLIQYMRLNDSFSSLAYSLSDAAPECKLDVGSNASDERNQRSKSLLEALKEMDVADELNQMLESTSPDETKIERIRRMTLRIQHMDTVAYEKFAIARTTSFCSRKGRNHRPTQNTSWNGWAHRTWKMASSTS</sequence>
<organism evidence="5 6">
    <name type="scientific">Ditylenchus dipsaci</name>
    <dbReference type="NCBI Taxonomy" id="166011"/>
    <lineage>
        <taxon>Eukaryota</taxon>
        <taxon>Metazoa</taxon>
        <taxon>Ecdysozoa</taxon>
        <taxon>Nematoda</taxon>
        <taxon>Chromadorea</taxon>
        <taxon>Rhabditida</taxon>
        <taxon>Tylenchina</taxon>
        <taxon>Tylenchomorpha</taxon>
        <taxon>Sphaerularioidea</taxon>
        <taxon>Anguinidae</taxon>
        <taxon>Anguininae</taxon>
        <taxon>Ditylenchus</taxon>
    </lineage>
</organism>
<keyword evidence="5" id="KW-1185">Reference proteome</keyword>